<feature type="transmembrane region" description="Helical" evidence="7">
    <location>
        <begin position="364"/>
        <end position="383"/>
    </location>
</feature>
<evidence type="ECO:0000256" key="2">
    <source>
        <dbReference type="ARBA" id="ARBA00022448"/>
    </source>
</evidence>
<protein>
    <submittedName>
        <fullName evidence="9">Multidrug efflux pump P55</fullName>
    </submittedName>
</protein>
<reference evidence="9" key="1">
    <citation type="submission" date="2020-02" db="EMBL/GenBank/DDBJ databases">
        <authorList>
            <person name="Meier V. D."/>
        </authorList>
    </citation>
    <scope>NUCLEOTIDE SEQUENCE</scope>
    <source>
        <strain evidence="9">AVDCRST_MAG49</strain>
    </source>
</reference>
<accession>A0A6J4UA23</accession>
<evidence type="ECO:0000256" key="7">
    <source>
        <dbReference type="SAM" id="Phobius"/>
    </source>
</evidence>
<dbReference type="EMBL" id="CADCWG010000071">
    <property type="protein sequence ID" value="CAA9545112.1"/>
    <property type="molecule type" value="Genomic_DNA"/>
</dbReference>
<name>A0A6J4UA23_9BACT</name>
<dbReference type="InterPro" id="IPR020846">
    <property type="entry name" value="MFS_dom"/>
</dbReference>
<evidence type="ECO:0000256" key="4">
    <source>
        <dbReference type="ARBA" id="ARBA00022989"/>
    </source>
</evidence>
<dbReference type="PANTHER" id="PTHR23501:SF191">
    <property type="entry name" value="VACUOLAR BASIC AMINO ACID TRANSPORTER 4"/>
    <property type="match status" value="1"/>
</dbReference>
<evidence type="ECO:0000256" key="1">
    <source>
        <dbReference type="ARBA" id="ARBA00004127"/>
    </source>
</evidence>
<dbReference type="AlphaFoldDB" id="A0A6J4UA23"/>
<feature type="transmembrane region" description="Helical" evidence="7">
    <location>
        <begin position="141"/>
        <end position="162"/>
    </location>
</feature>
<dbReference type="GO" id="GO:0022857">
    <property type="term" value="F:transmembrane transporter activity"/>
    <property type="evidence" value="ECO:0007669"/>
    <property type="project" value="InterPro"/>
</dbReference>
<feature type="transmembrane region" description="Helical" evidence="7">
    <location>
        <begin position="174"/>
        <end position="200"/>
    </location>
</feature>
<dbReference type="Gene3D" id="1.20.1720.10">
    <property type="entry name" value="Multidrug resistance protein D"/>
    <property type="match status" value="1"/>
</dbReference>
<dbReference type="GO" id="GO:0012505">
    <property type="term" value="C:endomembrane system"/>
    <property type="evidence" value="ECO:0007669"/>
    <property type="project" value="UniProtKB-SubCell"/>
</dbReference>
<gene>
    <name evidence="9" type="ORF">AVDCRST_MAG49-1166</name>
</gene>
<keyword evidence="4 7" id="KW-1133">Transmembrane helix</keyword>
<organism evidence="9">
    <name type="scientific">uncultured Thermomicrobiales bacterium</name>
    <dbReference type="NCBI Taxonomy" id="1645740"/>
    <lineage>
        <taxon>Bacteria</taxon>
        <taxon>Pseudomonadati</taxon>
        <taxon>Thermomicrobiota</taxon>
        <taxon>Thermomicrobia</taxon>
        <taxon>Thermomicrobiales</taxon>
        <taxon>environmental samples</taxon>
    </lineage>
</organism>
<feature type="domain" description="Major facilitator superfamily (MFS) profile" evidence="8">
    <location>
        <begin position="47"/>
        <end position="551"/>
    </location>
</feature>
<dbReference type="GO" id="GO:0005886">
    <property type="term" value="C:plasma membrane"/>
    <property type="evidence" value="ECO:0007669"/>
    <property type="project" value="TreeGrafter"/>
</dbReference>
<dbReference type="Pfam" id="PF07690">
    <property type="entry name" value="MFS_1"/>
    <property type="match status" value="1"/>
</dbReference>
<feature type="transmembrane region" description="Helical" evidence="7">
    <location>
        <begin position="247"/>
        <end position="268"/>
    </location>
</feature>
<feature type="region of interest" description="Disordered" evidence="6">
    <location>
        <begin position="1"/>
        <end position="37"/>
    </location>
</feature>
<dbReference type="PANTHER" id="PTHR23501">
    <property type="entry name" value="MAJOR FACILITATOR SUPERFAMILY"/>
    <property type="match status" value="1"/>
</dbReference>
<comment type="subcellular location">
    <subcellularLocation>
        <location evidence="1">Endomembrane system</location>
        <topology evidence="1">Multi-pass membrane protein</topology>
    </subcellularLocation>
</comment>
<evidence type="ECO:0000256" key="6">
    <source>
        <dbReference type="SAM" id="MobiDB-lite"/>
    </source>
</evidence>
<feature type="transmembrane region" description="Helical" evidence="7">
    <location>
        <begin position="116"/>
        <end position="135"/>
    </location>
</feature>
<evidence type="ECO:0000256" key="3">
    <source>
        <dbReference type="ARBA" id="ARBA00022692"/>
    </source>
</evidence>
<dbReference type="CDD" id="cd17321">
    <property type="entry name" value="MFS_MMR_MDR_like"/>
    <property type="match status" value="1"/>
</dbReference>
<feature type="transmembrane region" description="Helical" evidence="7">
    <location>
        <begin position="395"/>
        <end position="415"/>
    </location>
</feature>
<feature type="transmembrane region" description="Helical" evidence="7">
    <location>
        <begin position="86"/>
        <end position="104"/>
    </location>
</feature>
<evidence type="ECO:0000256" key="5">
    <source>
        <dbReference type="ARBA" id="ARBA00023136"/>
    </source>
</evidence>
<feature type="transmembrane region" description="Helical" evidence="7">
    <location>
        <begin position="529"/>
        <end position="546"/>
    </location>
</feature>
<dbReference type="InterPro" id="IPR036259">
    <property type="entry name" value="MFS_trans_sf"/>
</dbReference>
<feature type="compositionally biased region" description="Low complexity" evidence="6">
    <location>
        <begin position="1"/>
        <end position="11"/>
    </location>
</feature>
<proteinExistence type="predicted"/>
<keyword evidence="3 7" id="KW-0812">Transmembrane</keyword>
<evidence type="ECO:0000259" key="8">
    <source>
        <dbReference type="PROSITE" id="PS50850"/>
    </source>
</evidence>
<dbReference type="PRINTS" id="PR01036">
    <property type="entry name" value="TCRTETB"/>
</dbReference>
<dbReference type="Gene3D" id="1.20.1250.20">
    <property type="entry name" value="MFS general substrate transporter like domains"/>
    <property type="match status" value="1"/>
</dbReference>
<keyword evidence="5 7" id="KW-0472">Membrane</keyword>
<feature type="transmembrane region" description="Helical" evidence="7">
    <location>
        <begin position="456"/>
        <end position="481"/>
    </location>
</feature>
<evidence type="ECO:0000313" key="9">
    <source>
        <dbReference type="EMBL" id="CAA9545112.1"/>
    </source>
</evidence>
<keyword evidence="2" id="KW-0813">Transport</keyword>
<feature type="transmembrane region" description="Helical" evidence="7">
    <location>
        <begin position="288"/>
        <end position="308"/>
    </location>
</feature>
<feature type="compositionally biased region" description="Low complexity" evidence="6">
    <location>
        <begin position="19"/>
        <end position="37"/>
    </location>
</feature>
<feature type="transmembrane region" description="Helical" evidence="7">
    <location>
        <begin position="427"/>
        <end position="449"/>
    </location>
</feature>
<sequence length="554" mass="56592">MTRTLPAPTTGQPGGAAPVGGPVAAASAARDGSPGGPAPIERAPRAALAAALAAVFIGALDLTVIATILPQIILDLGINTADVDRYIWVVNGYLIAYVVAIPIVGRLSDLVGRPVAFQLSLAVFLLGSVWCAYADGLGSLIVGRAVQGAGGGALLPVTMALVGDLLPRARRTAAIGLVGAIDTLGWVLGPIWGAVLVGLVSTSDPWRWVFWVNVPLGLAAAVAIALTTRGLPRVTVTSRTGLRRLDVLGTLLLAATLVPLNLALSSGGELGGALEQGTRALGGTENPLAGFVWPLLGGAIAAGAGFLLRERRASVPVLPLSLFRRRRFGAALTANFLVGAALIVAMVDVPLVVALLVASDRVSAISALMLAPFTLLMAVLSFLGGVLTGRLGERGTAAMGLVLVAVGYAAIWLGLGDDRYPWMIPGLILSGAGFGMVIAPLGATVLDAVPAGERGIAAGLTIVFRLLGMTIGISGLTAAGVNRLQALTGRLDPVVQAAGESTADFFIRQQRFVEDFAIPLSIQVVRETFLAAAVLALVALIPVRLLRDDGGDEI</sequence>
<dbReference type="PROSITE" id="PS50850">
    <property type="entry name" value="MFS"/>
    <property type="match status" value="1"/>
</dbReference>
<feature type="transmembrane region" description="Helical" evidence="7">
    <location>
        <begin position="328"/>
        <end position="358"/>
    </location>
</feature>
<feature type="transmembrane region" description="Helical" evidence="7">
    <location>
        <begin position="47"/>
        <end position="74"/>
    </location>
</feature>
<feature type="transmembrane region" description="Helical" evidence="7">
    <location>
        <begin position="206"/>
        <end position="226"/>
    </location>
</feature>
<dbReference type="SUPFAM" id="SSF103473">
    <property type="entry name" value="MFS general substrate transporter"/>
    <property type="match status" value="1"/>
</dbReference>
<dbReference type="InterPro" id="IPR011701">
    <property type="entry name" value="MFS"/>
</dbReference>